<proteinExistence type="predicted"/>
<accession>A0AAN7FDA1</accession>
<feature type="signal peptide" evidence="1">
    <location>
        <begin position="1"/>
        <end position="19"/>
    </location>
</feature>
<evidence type="ECO:0000256" key="1">
    <source>
        <dbReference type="SAM" id="SignalP"/>
    </source>
</evidence>
<comment type="caution">
    <text evidence="2">The sequence shown here is derived from an EMBL/GenBank/DDBJ whole genome shotgun (WGS) entry which is preliminary data.</text>
</comment>
<dbReference type="GO" id="GO:0048364">
    <property type="term" value="P:root development"/>
    <property type="evidence" value="ECO:0007669"/>
    <property type="project" value="TreeGrafter"/>
</dbReference>
<dbReference type="PANTHER" id="PTHR32387:SF0">
    <property type="entry name" value="PROTEIN NO VEIN"/>
    <property type="match status" value="1"/>
</dbReference>
<gene>
    <name evidence="2" type="ORF">RGQ29_021281</name>
</gene>
<evidence type="ECO:0000313" key="3">
    <source>
        <dbReference type="Proteomes" id="UP001324115"/>
    </source>
</evidence>
<organism evidence="2 3">
    <name type="scientific">Quercus rubra</name>
    <name type="common">Northern red oak</name>
    <name type="synonym">Quercus borealis</name>
    <dbReference type="NCBI Taxonomy" id="3512"/>
    <lineage>
        <taxon>Eukaryota</taxon>
        <taxon>Viridiplantae</taxon>
        <taxon>Streptophyta</taxon>
        <taxon>Embryophyta</taxon>
        <taxon>Tracheophyta</taxon>
        <taxon>Spermatophyta</taxon>
        <taxon>Magnoliopsida</taxon>
        <taxon>eudicotyledons</taxon>
        <taxon>Gunneridae</taxon>
        <taxon>Pentapetalae</taxon>
        <taxon>rosids</taxon>
        <taxon>fabids</taxon>
        <taxon>Fagales</taxon>
        <taxon>Fagaceae</taxon>
        <taxon>Quercus</taxon>
    </lineage>
</organism>
<dbReference type="Proteomes" id="UP001324115">
    <property type="component" value="Unassembled WGS sequence"/>
</dbReference>
<dbReference type="GO" id="GO:0010305">
    <property type="term" value="P:leaf vascular tissue pattern formation"/>
    <property type="evidence" value="ECO:0007669"/>
    <property type="project" value="TreeGrafter"/>
</dbReference>
<dbReference type="InterPro" id="IPR052957">
    <property type="entry name" value="Auxin_embryo_med"/>
</dbReference>
<keyword evidence="1" id="KW-0732">Signal</keyword>
<sequence>MNRLAFFFLIVCLVSTYNANSFSKEYGNPVNVNMLINVVDMKWHEVDTTYLRHPVTESLSCGLEKWREFFQELGVVDFVQINQVDKTVSDISHIIFKNLRWERDLISTESIAKDWESQELVHFISPLSKNYMQQSCMYLLEIFDTLWDSCFSNKVMGYCNPNSGGDSKPFKSSFMSSISDVQWVVSVMDDELHYPKDLFYDCEAVRSILGASAPYAVPKV</sequence>
<evidence type="ECO:0000313" key="2">
    <source>
        <dbReference type="EMBL" id="KAK4591030.1"/>
    </source>
</evidence>
<dbReference type="AlphaFoldDB" id="A0AAN7FDA1"/>
<feature type="chain" id="PRO_5043035404" evidence="1">
    <location>
        <begin position="20"/>
        <end position="220"/>
    </location>
</feature>
<protein>
    <submittedName>
        <fullName evidence="2">Uncharacterized protein</fullName>
    </submittedName>
</protein>
<dbReference type="PANTHER" id="PTHR32387">
    <property type="entry name" value="WU:FJ29H11"/>
    <property type="match status" value="1"/>
</dbReference>
<dbReference type="GO" id="GO:0005634">
    <property type="term" value="C:nucleus"/>
    <property type="evidence" value="ECO:0007669"/>
    <property type="project" value="TreeGrafter"/>
</dbReference>
<dbReference type="EMBL" id="JAXUIC010000005">
    <property type="protein sequence ID" value="KAK4591030.1"/>
    <property type="molecule type" value="Genomic_DNA"/>
</dbReference>
<reference evidence="2 3" key="1">
    <citation type="journal article" date="2023" name="G3 (Bethesda)">
        <title>A haplotype-resolved chromosome-scale genome for Quercus rubra L. provides insights into the genetics of adaptive traits for red oak species.</title>
        <authorList>
            <person name="Kapoor B."/>
            <person name="Jenkins J."/>
            <person name="Schmutz J."/>
            <person name="Zhebentyayeva T."/>
            <person name="Kuelheim C."/>
            <person name="Coggeshall M."/>
            <person name="Heim C."/>
            <person name="Lasky J.R."/>
            <person name="Leites L."/>
            <person name="Islam-Faridi N."/>
            <person name="Romero-Severson J."/>
            <person name="DeLeo V.L."/>
            <person name="Lucas S.M."/>
            <person name="Lazic D."/>
            <person name="Gailing O."/>
            <person name="Carlson J."/>
            <person name="Staton M."/>
        </authorList>
    </citation>
    <scope>NUCLEOTIDE SEQUENCE [LARGE SCALE GENOMIC DNA]</scope>
    <source>
        <strain evidence="2">Pseudo-F2</strain>
    </source>
</reference>
<dbReference type="GO" id="GO:0009793">
    <property type="term" value="P:embryo development ending in seed dormancy"/>
    <property type="evidence" value="ECO:0007669"/>
    <property type="project" value="TreeGrafter"/>
</dbReference>
<keyword evidence="3" id="KW-1185">Reference proteome</keyword>
<name>A0AAN7FDA1_QUERU</name>